<sequence length="120" mass="13396">MTGSTSYQFSSLEEAVRALFDELNKTNSAVVELRARTEAQHRVLATLSHYLSINESIDRSVFNDQLGRLAESYRQISGDFDDPASQSQFAQTADDLERLRIPDFSESSTTPFTVIDGGKK</sequence>
<reference evidence="1" key="1">
    <citation type="submission" date="2023-03" db="EMBL/GenBank/DDBJ databases">
        <title>Andean soil-derived lignocellulolytic bacterial consortium as a source of novel taxa and putative plastic-active enzymes.</title>
        <authorList>
            <person name="Diaz-Garcia L."/>
            <person name="Chuvochina M."/>
            <person name="Feuerriegel G."/>
            <person name="Bunk B."/>
            <person name="Sproer C."/>
            <person name="Streit W.R."/>
            <person name="Rodriguez L.M."/>
            <person name="Overmann J."/>
            <person name="Jimenez D.J."/>
        </authorList>
    </citation>
    <scope>NUCLEOTIDE SEQUENCE</scope>
    <source>
        <strain evidence="1">MAG 4196</strain>
    </source>
</reference>
<evidence type="ECO:0000313" key="1">
    <source>
        <dbReference type="EMBL" id="WEK05779.1"/>
    </source>
</evidence>
<dbReference type="AlphaFoldDB" id="A0AAJ5VYG5"/>
<dbReference type="EMBL" id="CP119312">
    <property type="protein sequence ID" value="WEK05779.1"/>
    <property type="molecule type" value="Genomic_DNA"/>
</dbReference>
<evidence type="ECO:0000313" key="2">
    <source>
        <dbReference type="Proteomes" id="UP001217476"/>
    </source>
</evidence>
<accession>A0AAJ5VYG5</accession>
<organism evidence="1 2">
    <name type="scientific">Candidatus Devosia phytovorans</name>
    <dbReference type="NCBI Taxonomy" id="3121372"/>
    <lineage>
        <taxon>Bacteria</taxon>
        <taxon>Pseudomonadati</taxon>
        <taxon>Pseudomonadota</taxon>
        <taxon>Alphaproteobacteria</taxon>
        <taxon>Hyphomicrobiales</taxon>
        <taxon>Devosiaceae</taxon>
        <taxon>Devosia</taxon>
    </lineage>
</organism>
<protein>
    <submittedName>
        <fullName evidence="1">Uncharacterized protein</fullName>
    </submittedName>
</protein>
<name>A0AAJ5VYG5_9HYPH</name>
<gene>
    <name evidence="1" type="ORF">P0Y65_05850</name>
</gene>
<dbReference type="Proteomes" id="UP001217476">
    <property type="component" value="Chromosome"/>
</dbReference>
<proteinExistence type="predicted"/>